<keyword evidence="3" id="KW-1185">Reference proteome</keyword>
<keyword evidence="1" id="KW-0732">Signal</keyword>
<evidence type="ECO:0000313" key="2">
    <source>
        <dbReference type="EMBL" id="MEJ5216772.1"/>
    </source>
</evidence>
<dbReference type="EMBL" id="JBBGAZ010000001">
    <property type="protein sequence ID" value="MEJ5216772.1"/>
    <property type="molecule type" value="Genomic_DNA"/>
</dbReference>
<dbReference type="Proteomes" id="UP001368270">
    <property type="component" value="Unassembled WGS sequence"/>
</dbReference>
<sequence>MKRILTAAVLSLAATAAHAEIYECDFSRGGAGGWVAPVIAVNVDLDSNSAQVVDGFTLQRQDGWFDARLTSKTKKRFTVKWRLPRQKDRLNQNAHLDYRLTVLLPSLKANASMSPVGYDNNFNTHGTCKLVQS</sequence>
<dbReference type="RefSeq" id="WP_339401857.1">
    <property type="nucleotide sequence ID" value="NZ_JBBGAZ010000001.1"/>
</dbReference>
<organism evidence="2 3">
    <name type="scientific">Cognatishimia coralii</name>
    <dbReference type="NCBI Taxonomy" id="3083254"/>
    <lineage>
        <taxon>Bacteria</taxon>
        <taxon>Pseudomonadati</taxon>
        <taxon>Pseudomonadota</taxon>
        <taxon>Alphaproteobacteria</taxon>
        <taxon>Rhodobacterales</taxon>
        <taxon>Paracoccaceae</taxon>
        <taxon>Cognatishimia</taxon>
    </lineage>
</organism>
<feature type="signal peptide" evidence="1">
    <location>
        <begin position="1"/>
        <end position="19"/>
    </location>
</feature>
<evidence type="ECO:0000256" key="1">
    <source>
        <dbReference type="SAM" id="SignalP"/>
    </source>
</evidence>
<comment type="caution">
    <text evidence="2">The sequence shown here is derived from an EMBL/GenBank/DDBJ whole genome shotgun (WGS) entry which is preliminary data.</text>
</comment>
<evidence type="ECO:0000313" key="3">
    <source>
        <dbReference type="Proteomes" id="UP001368270"/>
    </source>
</evidence>
<name>A0ABU8QBI0_9RHOB</name>
<accession>A0ABU8QBI0</accession>
<gene>
    <name evidence="2" type="ORF">WG622_00835</name>
</gene>
<protein>
    <submittedName>
        <fullName evidence="2">Uncharacterized protein</fullName>
    </submittedName>
</protein>
<feature type="chain" id="PRO_5045333920" evidence="1">
    <location>
        <begin position="20"/>
        <end position="133"/>
    </location>
</feature>
<proteinExistence type="predicted"/>
<reference evidence="2 3" key="1">
    <citation type="submission" date="2024-03" db="EMBL/GenBank/DDBJ databases">
        <title>Cognatishimia coralii sp. nov., a marine bacterium isolated from coral surrounding seawater.</title>
        <authorList>
            <person name="Liu X."/>
            <person name="Liu S."/>
            <person name="Sun H."/>
            <person name="Zhang Y."/>
        </authorList>
    </citation>
    <scope>NUCLEOTIDE SEQUENCE [LARGE SCALE GENOMIC DNA]</scope>
    <source>
        <strain evidence="2 3">D5M38</strain>
    </source>
</reference>